<dbReference type="EMBL" id="JBDFQZ010000001">
    <property type="protein sequence ID" value="KAK9758073.1"/>
    <property type="molecule type" value="Genomic_DNA"/>
</dbReference>
<dbReference type="AlphaFoldDB" id="A0AAW1NJW0"/>
<dbReference type="Proteomes" id="UP001443914">
    <property type="component" value="Unassembled WGS sequence"/>
</dbReference>
<feature type="signal peptide" evidence="9">
    <location>
        <begin position="1"/>
        <end position="22"/>
    </location>
</feature>
<dbReference type="SMART" id="SM00665">
    <property type="entry name" value="B561"/>
    <property type="match status" value="1"/>
</dbReference>
<name>A0AAW1NJW0_SAPOF</name>
<keyword evidence="13" id="KW-1185">Reference proteome</keyword>
<evidence type="ECO:0000259" key="10">
    <source>
        <dbReference type="PROSITE" id="PS50836"/>
    </source>
</evidence>
<dbReference type="PROSITE" id="PS50836">
    <property type="entry name" value="DOMON"/>
    <property type="match status" value="1"/>
</dbReference>
<dbReference type="InterPro" id="IPR006593">
    <property type="entry name" value="Cyt_b561/ferric_Rdtase_TM"/>
</dbReference>
<evidence type="ECO:0000256" key="7">
    <source>
        <dbReference type="ARBA" id="ARBA00023136"/>
    </source>
</evidence>
<dbReference type="Pfam" id="PF03188">
    <property type="entry name" value="Cytochrom_B561"/>
    <property type="match status" value="1"/>
</dbReference>
<feature type="chain" id="PRO_5043587239" description="Cytochrome b561 and DOMON domain-containing protein" evidence="9">
    <location>
        <begin position="23"/>
        <end position="392"/>
    </location>
</feature>
<protein>
    <recommendedName>
        <fullName evidence="14">Cytochrome b561 and DOMON domain-containing protein</fullName>
    </recommendedName>
</protein>
<gene>
    <name evidence="12" type="ORF">RND81_01G204700</name>
</gene>
<evidence type="ECO:0000256" key="8">
    <source>
        <dbReference type="SAM" id="Phobius"/>
    </source>
</evidence>
<evidence type="ECO:0000256" key="4">
    <source>
        <dbReference type="ARBA" id="ARBA00022729"/>
    </source>
</evidence>
<keyword evidence="6 8" id="KW-1133">Transmembrane helix</keyword>
<feature type="transmembrane region" description="Helical" evidence="8">
    <location>
        <begin position="291"/>
        <end position="309"/>
    </location>
</feature>
<dbReference type="CDD" id="cd08760">
    <property type="entry name" value="Cyt_b561_FRRS1_like"/>
    <property type="match status" value="1"/>
</dbReference>
<keyword evidence="3 8" id="KW-0812">Transmembrane</keyword>
<evidence type="ECO:0000256" key="1">
    <source>
        <dbReference type="ARBA" id="ARBA00004370"/>
    </source>
</evidence>
<dbReference type="InterPro" id="IPR005018">
    <property type="entry name" value="DOMON_domain"/>
</dbReference>
<feature type="transmembrane region" description="Helical" evidence="8">
    <location>
        <begin position="253"/>
        <end position="279"/>
    </location>
</feature>
<feature type="transmembrane region" description="Helical" evidence="8">
    <location>
        <begin position="356"/>
        <end position="377"/>
    </location>
</feature>
<keyword evidence="2" id="KW-0813">Transport</keyword>
<sequence length="392" mass="43021">MTNSRCRAVGVFSGFWVLFVIAEQKSGTLAYATDVQDGRSQFCSIDLATFLPPPYGNLSYSGCQTVWETFVLRYYQSKEHTVTFVLSSLYTGGWVGMGFSKDGMMVGGSAMVGWISKTGHAKIKQYYMKGQTSSLVEPGKGELNLSSIPPVVVLDGANIYIGFQLQFSAPLVQQPTLLAFGSRVPVNHKLSMHDDKTTIRIDYRTGPTVSGSGGGNFDKMKRSHGILGILGWGLILPTGAIVARFLKHKEPLWYYLHTIIQFTGFILALAGIVVGQALNNHIHAEVAAHRGIGYFALTLGILQILAFFIRPDEETKLRRLWAAYHRWFGVITLFFGALNIALGIQVGGAGPEWKMGYGFLLGTLIVTAVVLQVLSMIRKPEKTSQTSTFQMS</sequence>
<reference evidence="12" key="1">
    <citation type="submission" date="2024-03" db="EMBL/GenBank/DDBJ databases">
        <title>WGS assembly of Saponaria officinalis var. Norfolk2.</title>
        <authorList>
            <person name="Jenkins J."/>
            <person name="Shu S."/>
            <person name="Grimwood J."/>
            <person name="Barry K."/>
            <person name="Goodstein D."/>
            <person name="Schmutz J."/>
            <person name="Leebens-Mack J."/>
            <person name="Osbourn A."/>
        </authorList>
    </citation>
    <scope>NUCLEOTIDE SEQUENCE [LARGE SCALE GENOMIC DNA]</scope>
    <source>
        <strain evidence="12">JIC</strain>
    </source>
</reference>
<evidence type="ECO:0000256" key="6">
    <source>
        <dbReference type="ARBA" id="ARBA00022989"/>
    </source>
</evidence>
<dbReference type="PANTHER" id="PTHR23130:SF115">
    <property type="entry name" value="OS01G0680900 PROTEIN"/>
    <property type="match status" value="1"/>
</dbReference>
<proteinExistence type="predicted"/>
<feature type="transmembrane region" description="Helical" evidence="8">
    <location>
        <begin position="321"/>
        <end position="344"/>
    </location>
</feature>
<evidence type="ECO:0008006" key="14">
    <source>
        <dbReference type="Google" id="ProtNLM"/>
    </source>
</evidence>
<evidence type="ECO:0000256" key="3">
    <source>
        <dbReference type="ARBA" id="ARBA00022692"/>
    </source>
</evidence>
<feature type="domain" description="DOMON" evidence="10">
    <location>
        <begin position="68"/>
        <end position="181"/>
    </location>
</feature>
<dbReference type="GO" id="GO:0016020">
    <property type="term" value="C:membrane"/>
    <property type="evidence" value="ECO:0007669"/>
    <property type="project" value="UniProtKB-SubCell"/>
</dbReference>
<evidence type="ECO:0000256" key="9">
    <source>
        <dbReference type="SAM" id="SignalP"/>
    </source>
</evidence>
<organism evidence="12 13">
    <name type="scientific">Saponaria officinalis</name>
    <name type="common">Common soapwort</name>
    <name type="synonym">Lychnis saponaria</name>
    <dbReference type="NCBI Taxonomy" id="3572"/>
    <lineage>
        <taxon>Eukaryota</taxon>
        <taxon>Viridiplantae</taxon>
        <taxon>Streptophyta</taxon>
        <taxon>Embryophyta</taxon>
        <taxon>Tracheophyta</taxon>
        <taxon>Spermatophyta</taxon>
        <taxon>Magnoliopsida</taxon>
        <taxon>eudicotyledons</taxon>
        <taxon>Gunneridae</taxon>
        <taxon>Pentapetalae</taxon>
        <taxon>Caryophyllales</taxon>
        <taxon>Caryophyllaceae</taxon>
        <taxon>Caryophylleae</taxon>
        <taxon>Saponaria</taxon>
    </lineage>
</organism>
<dbReference type="SMART" id="SM00664">
    <property type="entry name" value="DoH"/>
    <property type="match status" value="1"/>
</dbReference>
<dbReference type="Pfam" id="PF03351">
    <property type="entry name" value="DOMON"/>
    <property type="match status" value="1"/>
</dbReference>
<dbReference type="CDD" id="cd09631">
    <property type="entry name" value="DOMON_DOH"/>
    <property type="match status" value="1"/>
</dbReference>
<dbReference type="Gene3D" id="1.20.120.1770">
    <property type="match status" value="1"/>
</dbReference>
<evidence type="ECO:0000256" key="2">
    <source>
        <dbReference type="ARBA" id="ARBA00022448"/>
    </source>
</evidence>
<keyword evidence="5" id="KW-0249">Electron transport</keyword>
<comment type="subcellular location">
    <subcellularLocation>
        <location evidence="1">Membrane</location>
    </subcellularLocation>
</comment>
<comment type="caution">
    <text evidence="12">The sequence shown here is derived from an EMBL/GenBank/DDBJ whole genome shotgun (WGS) entry which is preliminary data.</text>
</comment>
<evidence type="ECO:0000313" key="13">
    <source>
        <dbReference type="Proteomes" id="UP001443914"/>
    </source>
</evidence>
<keyword evidence="7 8" id="KW-0472">Membrane</keyword>
<dbReference type="PROSITE" id="PS50939">
    <property type="entry name" value="CYTOCHROME_B561"/>
    <property type="match status" value="1"/>
</dbReference>
<dbReference type="PANTHER" id="PTHR23130">
    <property type="entry name" value="CYTOCHROME B561 AND DOMON DOMAIN-CONTAINING PROTEIN"/>
    <property type="match status" value="1"/>
</dbReference>
<accession>A0AAW1NJW0</accession>
<keyword evidence="4 9" id="KW-0732">Signal</keyword>
<evidence type="ECO:0000256" key="5">
    <source>
        <dbReference type="ARBA" id="ARBA00022982"/>
    </source>
</evidence>
<evidence type="ECO:0000313" key="12">
    <source>
        <dbReference type="EMBL" id="KAK9758073.1"/>
    </source>
</evidence>
<dbReference type="InterPro" id="IPR045266">
    <property type="entry name" value="DOH_DOMON"/>
</dbReference>
<feature type="domain" description="Cytochrome b561" evidence="11">
    <location>
        <begin position="184"/>
        <end position="380"/>
    </location>
</feature>
<feature type="transmembrane region" description="Helical" evidence="8">
    <location>
        <begin position="226"/>
        <end position="246"/>
    </location>
</feature>
<evidence type="ECO:0000259" key="11">
    <source>
        <dbReference type="PROSITE" id="PS50939"/>
    </source>
</evidence>